<dbReference type="OrthoDB" id="9809073at2"/>
<dbReference type="HAMAP" id="MF_01368">
    <property type="entry name" value="Ribosomal_bL17"/>
    <property type="match status" value="1"/>
</dbReference>
<evidence type="ECO:0000313" key="7">
    <source>
        <dbReference type="Proteomes" id="UP000294466"/>
    </source>
</evidence>
<sequence length="120" mass="14268">MRHKKKGRLLNRTRSHIKAMFKNMTCSLIQYEYIKTTLPKAKELRRFIEPLITRSKYDTIANRRVVFSRIRDIFTVKKLFNELGPYFYSRPGGYLRILKCGFRKGDNATMAYVELVGRNI</sequence>
<dbReference type="PANTHER" id="PTHR14413:SF16">
    <property type="entry name" value="LARGE RIBOSOMAL SUBUNIT PROTEIN BL17M"/>
    <property type="match status" value="1"/>
</dbReference>
<dbReference type="InterPro" id="IPR036373">
    <property type="entry name" value="Ribosomal_bL17_sf"/>
</dbReference>
<accession>A0A451CX17</accession>
<dbReference type="PANTHER" id="PTHR14413">
    <property type="entry name" value="RIBOSOMAL PROTEIN L17"/>
    <property type="match status" value="1"/>
</dbReference>
<evidence type="ECO:0000256" key="3">
    <source>
        <dbReference type="ARBA" id="ARBA00023274"/>
    </source>
</evidence>
<dbReference type="SUPFAM" id="SSF64263">
    <property type="entry name" value="Prokaryotic ribosomal protein L17"/>
    <property type="match status" value="1"/>
</dbReference>
<dbReference type="AlphaFoldDB" id="A0A451CX17"/>
<dbReference type="EMBL" id="LR217692">
    <property type="protein sequence ID" value="VFP77893.1"/>
    <property type="molecule type" value="Genomic_DNA"/>
</dbReference>
<organism evidence="6 7">
    <name type="scientific">Buchnera aphidicola</name>
    <name type="common">Cinara cf. splendens/pseudotsugae 3390</name>
    <dbReference type="NCBI Taxonomy" id="2518980"/>
    <lineage>
        <taxon>Bacteria</taxon>
        <taxon>Pseudomonadati</taxon>
        <taxon>Pseudomonadota</taxon>
        <taxon>Gammaproteobacteria</taxon>
        <taxon>Enterobacterales</taxon>
        <taxon>Erwiniaceae</taxon>
        <taxon>Buchnera</taxon>
    </lineage>
</organism>
<comment type="similarity">
    <text evidence="1 4 5">Belongs to the bacterial ribosomal protein bL17 family.</text>
</comment>
<protein>
    <recommendedName>
        <fullName evidence="4">Large ribosomal subunit protein bL17</fullName>
    </recommendedName>
</protein>
<comment type="subunit">
    <text evidence="4">Part of the 50S ribosomal subunit. Contacts protein L32.</text>
</comment>
<evidence type="ECO:0000313" key="6">
    <source>
        <dbReference type="EMBL" id="VFP77893.1"/>
    </source>
</evidence>
<keyword evidence="3 4" id="KW-0687">Ribonucleoprotein</keyword>
<gene>
    <name evidence="4 6" type="primary">rplQ</name>
    <name evidence="6" type="ORF">BUCISPPS3390_326</name>
</gene>
<evidence type="ECO:0000256" key="1">
    <source>
        <dbReference type="ARBA" id="ARBA00008777"/>
    </source>
</evidence>
<proteinExistence type="inferred from homology"/>
<dbReference type="FunFam" id="3.90.1030.10:FF:000001">
    <property type="entry name" value="50S ribosomal protein L17"/>
    <property type="match status" value="1"/>
</dbReference>
<dbReference type="GO" id="GO:0022625">
    <property type="term" value="C:cytosolic large ribosomal subunit"/>
    <property type="evidence" value="ECO:0007669"/>
    <property type="project" value="TreeGrafter"/>
</dbReference>
<dbReference type="GO" id="GO:0003735">
    <property type="term" value="F:structural constituent of ribosome"/>
    <property type="evidence" value="ECO:0007669"/>
    <property type="project" value="InterPro"/>
</dbReference>
<keyword evidence="2 4" id="KW-0689">Ribosomal protein</keyword>
<dbReference type="Proteomes" id="UP000294466">
    <property type="component" value="Chromosome"/>
</dbReference>
<dbReference type="PROSITE" id="PS01167">
    <property type="entry name" value="RIBOSOMAL_L17"/>
    <property type="match status" value="1"/>
</dbReference>
<dbReference type="InterPro" id="IPR000456">
    <property type="entry name" value="Ribosomal_bL17"/>
</dbReference>
<dbReference type="GO" id="GO:0006412">
    <property type="term" value="P:translation"/>
    <property type="evidence" value="ECO:0007669"/>
    <property type="project" value="UniProtKB-UniRule"/>
</dbReference>
<evidence type="ECO:0000256" key="5">
    <source>
        <dbReference type="RuleBase" id="RU000660"/>
    </source>
</evidence>
<evidence type="ECO:0000256" key="2">
    <source>
        <dbReference type="ARBA" id="ARBA00022980"/>
    </source>
</evidence>
<dbReference type="NCBIfam" id="TIGR00059">
    <property type="entry name" value="L17"/>
    <property type="match status" value="1"/>
</dbReference>
<dbReference type="InterPro" id="IPR047859">
    <property type="entry name" value="Ribosomal_bL17_CS"/>
</dbReference>
<dbReference type="Pfam" id="PF01196">
    <property type="entry name" value="Ribosomal_L17"/>
    <property type="match status" value="1"/>
</dbReference>
<dbReference type="Gene3D" id="3.90.1030.10">
    <property type="entry name" value="Ribosomal protein L17"/>
    <property type="match status" value="1"/>
</dbReference>
<reference evidence="6 7" key="1">
    <citation type="submission" date="2019-02" db="EMBL/GenBank/DDBJ databases">
        <authorList>
            <person name="Manzano-Marin A."/>
            <person name="Manzano-Marin A."/>
        </authorList>
    </citation>
    <scope>NUCLEOTIDE SEQUENCE [LARGE SCALE GENOMIC DNA]</scope>
    <source>
        <strain evidence="6 7">BuCisplendens/pseudotsugae</strain>
    </source>
</reference>
<name>A0A451CX17_9GAMM</name>
<evidence type="ECO:0000256" key="4">
    <source>
        <dbReference type="HAMAP-Rule" id="MF_01368"/>
    </source>
</evidence>
<dbReference type="RefSeq" id="WP_154060907.1">
    <property type="nucleotide sequence ID" value="NZ_LR217692.1"/>
</dbReference>